<dbReference type="Pfam" id="PF00201">
    <property type="entry name" value="UDPGT"/>
    <property type="match status" value="1"/>
</dbReference>
<reference evidence="3" key="1">
    <citation type="submission" date="2019-10" db="EMBL/GenBank/DDBJ databases">
        <authorList>
            <person name="Zhang R."/>
            <person name="Pan Y."/>
            <person name="Wang J."/>
            <person name="Ma R."/>
            <person name="Yu S."/>
        </authorList>
    </citation>
    <scope>NUCLEOTIDE SEQUENCE</scope>
    <source>
        <strain evidence="3">LA-IB0</strain>
        <tissue evidence="3">Leaf</tissue>
    </source>
</reference>
<sequence>MACYYKKSENIVEFTLPDFPEAGKFHVTQLKNTISPSQMMKLAKALDISGRSFVWVIRPPLGFDINAEFVVEQWLPEGFLRSTQNRGLMIKNWAPQLGILEHESVPAFINHCGWNLVVESLKNGVYNVRFLAEEIRVCVGVGSGGGVEVGMEDIVEKIDL</sequence>
<dbReference type="AlphaFoldDB" id="A0AAV6WV58"/>
<accession>A0AAV6WV58</accession>
<dbReference type="InterPro" id="IPR002213">
    <property type="entry name" value="UDP_glucos_trans"/>
</dbReference>
<name>A0AAV6WV58_9LAMI</name>
<comment type="caution">
    <text evidence="3">The sequence shown here is derived from an EMBL/GenBank/DDBJ whole genome shotgun (WGS) entry which is preliminary data.</text>
</comment>
<dbReference type="Proteomes" id="UP000826271">
    <property type="component" value="Unassembled WGS sequence"/>
</dbReference>
<evidence type="ECO:0000313" key="4">
    <source>
        <dbReference type="Proteomes" id="UP000826271"/>
    </source>
</evidence>
<keyword evidence="2" id="KW-0808">Transferase</keyword>
<dbReference type="PANTHER" id="PTHR48046">
    <property type="entry name" value="UDP-GLYCOSYLTRANSFERASE 72E1"/>
    <property type="match status" value="1"/>
</dbReference>
<dbReference type="PANTHER" id="PTHR48046:SF1">
    <property type="entry name" value="GLYCOSYLTRANSFERASE-RELATED"/>
    <property type="match status" value="1"/>
</dbReference>
<dbReference type="EMBL" id="WHWC01000013">
    <property type="protein sequence ID" value="KAG8370900.1"/>
    <property type="molecule type" value="Genomic_DNA"/>
</dbReference>
<organism evidence="3 4">
    <name type="scientific">Buddleja alternifolia</name>
    <dbReference type="NCBI Taxonomy" id="168488"/>
    <lineage>
        <taxon>Eukaryota</taxon>
        <taxon>Viridiplantae</taxon>
        <taxon>Streptophyta</taxon>
        <taxon>Embryophyta</taxon>
        <taxon>Tracheophyta</taxon>
        <taxon>Spermatophyta</taxon>
        <taxon>Magnoliopsida</taxon>
        <taxon>eudicotyledons</taxon>
        <taxon>Gunneridae</taxon>
        <taxon>Pentapetalae</taxon>
        <taxon>asterids</taxon>
        <taxon>lamiids</taxon>
        <taxon>Lamiales</taxon>
        <taxon>Scrophulariaceae</taxon>
        <taxon>Buddlejeae</taxon>
        <taxon>Buddleja</taxon>
    </lineage>
</organism>
<keyword evidence="4" id="KW-1185">Reference proteome</keyword>
<dbReference type="SUPFAM" id="SSF53756">
    <property type="entry name" value="UDP-Glycosyltransferase/glycogen phosphorylase"/>
    <property type="match status" value="1"/>
</dbReference>
<dbReference type="Gene3D" id="3.40.50.2000">
    <property type="entry name" value="Glycogen Phosphorylase B"/>
    <property type="match status" value="1"/>
</dbReference>
<evidence type="ECO:0000256" key="1">
    <source>
        <dbReference type="ARBA" id="ARBA00022676"/>
    </source>
</evidence>
<protein>
    <submittedName>
        <fullName evidence="3">Uncharacterized protein</fullName>
    </submittedName>
</protein>
<dbReference type="GO" id="GO:0008194">
    <property type="term" value="F:UDP-glycosyltransferase activity"/>
    <property type="evidence" value="ECO:0007669"/>
    <property type="project" value="InterPro"/>
</dbReference>
<proteinExistence type="predicted"/>
<evidence type="ECO:0000313" key="3">
    <source>
        <dbReference type="EMBL" id="KAG8370900.1"/>
    </source>
</evidence>
<keyword evidence="1" id="KW-0328">Glycosyltransferase</keyword>
<evidence type="ECO:0000256" key="2">
    <source>
        <dbReference type="ARBA" id="ARBA00022679"/>
    </source>
</evidence>
<gene>
    <name evidence="3" type="ORF">BUALT_Bualt13G0031500</name>
</gene>